<name>A0ABU3TVH6_9FIRM</name>
<evidence type="ECO:0000256" key="1">
    <source>
        <dbReference type="SAM" id="MobiDB-lite"/>
    </source>
</evidence>
<keyword evidence="3" id="KW-1185">Reference proteome</keyword>
<gene>
    <name evidence="2" type="ORF">RX402_00790</name>
</gene>
<accession>A0ABU3TVH6</accession>
<dbReference type="EMBL" id="JAWHPR010000001">
    <property type="protein sequence ID" value="MDU8687295.1"/>
    <property type="molecule type" value="Genomic_DNA"/>
</dbReference>
<evidence type="ECO:0000313" key="2">
    <source>
        <dbReference type="EMBL" id="MDU8687295.1"/>
    </source>
</evidence>
<evidence type="ECO:0000313" key="3">
    <source>
        <dbReference type="Proteomes" id="UP001263246"/>
    </source>
</evidence>
<feature type="region of interest" description="Disordered" evidence="1">
    <location>
        <begin position="131"/>
        <end position="170"/>
    </location>
</feature>
<comment type="caution">
    <text evidence="2">The sequence shown here is derived from an EMBL/GenBank/DDBJ whole genome shotgun (WGS) entry which is preliminary data.</text>
</comment>
<proteinExistence type="predicted"/>
<protein>
    <submittedName>
        <fullName evidence="2">Uncharacterized protein</fullName>
    </submittedName>
</protein>
<organism evidence="2 3">
    <name type="scientific">Faecalibacterium wellingii</name>
    <dbReference type="NCBI Taxonomy" id="2929491"/>
    <lineage>
        <taxon>Bacteria</taxon>
        <taxon>Bacillati</taxon>
        <taxon>Bacillota</taxon>
        <taxon>Clostridia</taxon>
        <taxon>Eubacteriales</taxon>
        <taxon>Oscillospiraceae</taxon>
        <taxon>Faecalibacterium</taxon>
    </lineage>
</organism>
<dbReference type="RefSeq" id="WP_249238492.1">
    <property type="nucleotide sequence ID" value="NZ_CP094473.1"/>
</dbReference>
<feature type="compositionally biased region" description="Acidic residues" evidence="1">
    <location>
        <begin position="157"/>
        <end position="170"/>
    </location>
</feature>
<reference evidence="2 3" key="1">
    <citation type="submission" date="2023-10" db="EMBL/GenBank/DDBJ databases">
        <title>Host Genetic Regulation of Human Gut Microbial Structural Variation.</title>
        <authorList>
            <person name="Harmsen H.J.M."/>
        </authorList>
    </citation>
    <scope>NUCLEOTIDE SEQUENCE [LARGE SCALE GENOMIC DNA]</scope>
    <source>
        <strain evidence="2 3">HTF-F</strain>
    </source>
</reference>
<sequence>MDNSLSESARFAVYREKLKGICEANNLSYVFIKNAYPIKLVIRPLGGVGEQMSMLEEASEDNYISPGASILFTVKDGNLTYRMSKTFTISDTLFNKIKNIFKNMHYLWLQFFFRDLVEGGKLAALGYKMPDIPESGGQQDAPRENEPDSSNLPGEAEPLEEVDAEELDDAEEPAADELTKATEIARQNGGVTQAMLEQQIGVTAEKAIALLDDMESAGVIEFSNGHYTIAAADSEEE</sequence>
<dbReference type="Proteomes" id="UP001263246">
    <property type="component" value="Unassembled WGS sequence"/>
</dbReference>